<comment type="subcellular location">
    <subcellularLocation>
        <location evidence="1">Endomembrane system</location>
    </subcellularLocation>
    <subcellularLocation>
        <location evidence="2">Secreted</location>
    </subcellularLocation>
</comment>
<dbReference type="SMART" id="SM00219">
    <property type="entry name" value="TyrKc"/>
    <property type="match status" value="1"/>
</dbReference>
<comment type="catalytic activity">
    <reaction evidence="12">
        <text>L-tyrosyl-[protein] + ATP = O-phospho-L-tyrosyl-[protein] + ADP + H(+)</text>
        <dbReference type="Rhea" id="RHEA:10596"/>
        <dbReference type="Rhea" id="RHEA-COMP:10136"/>
        <dbReference type="Rhea" id="RHEA-COMP:20101"/>
        <dbReference type="ChEBI" id="CHEBI:15378"/>
        <dbReference type="ChEBI" id="CHEBI:30616"/>
        <dbReference type="ChEBI" id="CHEBI:46858"/>
        <dbReference type="ChEBI" id="CHEBI:61978"/>
        <dbReference type="ChEBI" id="CHEBI:456216"/>
        <dbReference type="EC" id="2.7.10.1"/>
    </reaction>
</comment>
<dbReference type="InterPro" id="IPR035849">
    <property type="entry name" value="Fes/Fps/Fer_SH2"/>
</dbReference>
<dbReference type="GO" id="GO:0048680">
    <property type="term" value="P:positive regulation of axon regeneration"/>
    <property type="evidence" value="ECO:0007669"/>
    <property type="project" value="UniProtKB-ARBA"/>
</dbReference>
<evidence type="ECO:0000256" key="16">
    <source>
        <dbReference type="RuleBase" id="RU362096"/>
    </source>
</evidence>
<keyword evidence="8 16" id="KW-0418">Kinase</keyword>
<dbReference type="InterPro" id="IPR020635">
    <property type="entry name" value="Tyr_kinase_cat_dom"/>
</dbReference>
<keyword evidence="7 15" id="KW-0547">Nucleotide-binding</keyword>
<dbReference type="PROSITE" id="PS50001">
    <property type="entry name" value="SH2"/>
    <property type="match status" value="1"/>
</dbReference>
<keyword evidence="11 16" id="KW-0829">Tyrosine-protein kinase</keyword>
<keyword evidence="9 15" id="KW-0067">ATP-binding</keyword>
<proteinExistence type="inferred from homology"/>
<dbReference type="InterPro" id="IPR011009">
    <property type="entry name" value="Kinase-like_dom_sf"/>
</dbReference>
<keyword evidence="10" id="KW-0472">Membrane</keyword>
<evidence type="ECO:0000256" key="13">
    <source>
        <dbReference type="ARBA" id="ARBA00051245"/>
    </source>
</evidence>
<feature type="binding site" evidence="15">
    <location>
        <position position="175"/>
    </location>
    <ligand>
        <name>ATP</name>
        <dbReference type="ChEBI" id="CHEBI:30616"/>
    </ligand>
</feature>
<feature type="region of interest" description="Disordered" evidence="17">
    <location>
        <begin position="434"/>
        <end position="494"/>
    </location>
</feature>
<evidence type="ECO:0000256" key="2">
    <source>
        <dbReference type="ARBA" id="ARBA00004613"/>
    </source>
</evidence>
<dbReference type="FunFam" id="1.10.510.10:FF:001512">
    <property type="entry name" value="Receptor tyrosine-protein kinase erbB-2"/>
    <property type="match status" value="1"/>
</dbReference>
<dbReference type="Pfam" id="PF00017">
    <property type="entry name" value="SH2"/>
    <property type="match status" value="1"/>
</dbReference>
<dbReference type="CDD" id="cd10361">
    <property type="entry name" value="SH2_Fps_family"/>
    <property type="match status" value="1"/>
</dbReference>
<dbReference type="GO" id="GO:0005524">
    <property type="term" value="F:ATP binding"/>
    <property type="evidence" value="ECO:0007669"/>
    <property type="project" value="UniProtKB-UniRule"/>
</dbReference>
<dbReference type="STRING" id="6280.A0A0N4TIT3"/>
<accession>A0A0N4TIT3</accession>
<dbReference type="Proteomes" id="UP000278627">
    <property type="component" value="Unassembled WGS sequence"/>
</dbReference>
<keyword evidence="6" id="KW-0732">Signal</keyword>
<dbReference type="InterPro" id="IPR001534">
    <property type="entry name" value="Transthyretin-like"/>
</dbReference>
<dbReference type="GO" id="GO:0004714">
    <property type="term" value="F:transmembrane receptor protein tyrosine kinase activity"/>
    <property type="evidence" value="ECO:0007669"/>
    <property type="project" value="UniProtKB-EC"/>
</dbReference>
<evidence type="ECO:0000313" key="21">
    <source>
        <dbReference type="Proteomes" id="UP000278627"/>
    </source>
</evidence>
<dbReference type="CDD" id="cd00192">
    <property type="entry name" value="PTKc"/>
    <property type="match status" value="1"/>
</dbReference>
<keyword evidence="5 16" id="KW-0808">Transferase</keyword>
<evidence type="ECO:0000256" key="4">
    <source>
        <dbReference type="ARBA" id="ARBA00022525"/>
    </source>
</evidence>
<evidence type="ECO:0000256" key="1">
    <source>
        <dbReference type="ARBA" id="ARBA00004308"/>
    </source>
</evidence>
<feature type="domain" description="SH2" evidence="18">
    <location>
        <begin position="27"/>
        <end position="132"/>
    </location>
</feature>
<dbReference type="GO" id="GO:0061564">
    <property type="term" value="P:axon development"/>
    <property type="evidence" value="ECO:0007669"/>
    <property type="project" value="UniProtKB-ARBA"/>
</dbReference>
<evidence type="ECO:0000256" key="14">
    <source>
        <dbReference type="PROSITE-ProRule" id="PRU00191"/>
    </source>
</evidence>
<dbReference type="InterPro" id="IPR050198">
    <property type="entry name" value="Non-receptor_tyrosine_kinases"/>
</dbReference>
<comment type="similarity">
    <text evidence="3">Belongs to the nematode transthyretin-like family.</text>
</comment>
<dbReference type="GO" id="GO:0004715">
    <property type="term" value="F:non-membrane spanning protein tyrosine kinase activity"/>
    <property type="evidence" value="ECO:0007669"/>
    <property type="project" value="UniProtKB-EC"/>
</dbReference>
<dbReference type="PROSITE" id="PS00107">
    <property type="entry name" value="PROTEIN_KINASE_ATP"/>
    <property type="match status" value="1"/>
</dbReference>
<evidence type="ECO:0000256" key="12">
    <source>
        <dbReference type="ARBA" id="ARBA00051243"/>
    </source>
</evidence>
<dbReference type="PANTHER" id="PTHR24418">
    <property type="entry name" value="TYROSINE-PROTEIN KINASE"/>
    <property type="match status" value="1"/>
</dbReference>
<dbReference type="SMART" id="SM00252">
    <property type="entry name" value="SH2"/>
    <property type="match status" value="1"/>
</dbReference>
<dbReference type="GO" id="GO:0012505">
    <property type="term" value="C:endomembrane system"/>
    <property type="evidence" value="ECO:0007669"/>
    <property type="project" value="UniProtKB-SubCell"/>
</dbReference>
<dbReference type="Gene3D" id="2.60.40.3330">
    <property type="match status" value="1"/>
</dbReference>
<dbReference type="InterPro" id="IPR008266">
    <property type="entry name" value="Tyr_kinase_AS"/>
</dbReference>
<comment type="catalytic activity">
    <reaction evidence="13 16">
        <text>L-tyrosyl-[protein] + ATP = O-phospho-L-tyrosyl-[protein] + ADP + H(+)</text>
        <dbReference type="Rhea" id="RHEA:10596"/>
        <dbReference type="Rhea" id="RHEA-COMP:10136"/>
        <dbReference type="Rhea" id="RHEA-COMP:20101"/>
        <dbReference type="ChEBI" id="CHEBI:15378"/>
        <dbReference type="ChEBI" id="CHEBI:30616"/>
        <dbReference type="ChEBI" id="CHEBI:46858"/>
        <dbReference type="ChEBI" id="CHEBI:61978"/>
        <dbReference type="ChEBI" id="CHEBI:456216"/>
        <dbReference type="EC" id="2.7.10.2"/>
    </reaction>
</comment>
<evidence type="ECO:0000259" key="19">
    <source>
        <dbReference type="PROSITE" id="PS50011"/>
    </source>
</evidence>
<evidence type="ECO:0000256" key="3">
    <source>
        <dbReference type="ARBA" id="ARBA00010112"/>
    </source>
</evidence>
<dbReference type="AlphaFoldDB" id="A0A0N4TIT3"/>
<dbReference type="Pfam" id="PF01060">
    <property type="entry name" value="TTR-52"/>
    <property type="match status" value="1"/>
</dbReference>
<evidence type="ECO:0000313" key="20">
    <source>
        <dbReference type="EMBL" id="VDN89307.1"/>
    </source>
</evidence>
<name>A0A0N4TIT3_BRUPA</name>
<dbReference type="PROSITE" id="PS00109">
    <property type="entry name" value="PROTEIN_KINASE_TYR"/>
    <property type="match status" value="1"/>
</dbReference>
<keyword evidence="21" id="KW-1185">Reference proteome</keyword>
<dbReference type="InterPro" id="IPR036860">
    <property type="entry name" value="SH2_dom_sf"/>
</dbReference>
<dbReference type="InterPro" id="IPR000980">
    <property type="entry name" value="SH2"/>
</dbReference>
<evidence type="ECO:0000256" key="11">
    <source>
        <dbReference type="ARBA" id="ARBA00023137"/>
    </source>
</evidence>
<dbReference type="SUPFAM" id="SSF56112">
    <property type="entry name" value="Protein kinase-like (PK-like)"/>
    <property type="match status" value="1"/>
</dbReference>
<dbReference type="PRINTS" id="PR00109">
    <property type="entry name" value="TYRKINASE"/>
</dbReference>
<reference evidence="22" key="1">
    <citation type="submission" date="2017-02" db="UniProtKB">
        <authorList>
            <consortium name="WormBaseParasite"/>
        </authorList>
    </citation>
    <scope>IDENTIFICATION</scope>
</reference>
<evidence type="ECO:0000256" key="8">
    <source>
        <dbReference type="ARBA" id="ARBA00022777"/>
    </source>
</evidence>
<dbReference type="Pfam" id="PF07714">
    <property type="entry name" value="PK_Tyr_Ser-Thr"/>
    <property type="match status" value="1"/>
</dbReference>
<protein>
    <recommendedName>
        <fullName evidence="16">Tyrosine-protein kinase</fullName>
        <ecNumber evidence="16">2.7.10.2</ecNumber>
    </recommendedName>
</protein>
<sequence length="650" mass="75227">MTNTQPEEESKSSILDDLPKKVLDESYYHGFLPREDLPCLLEQVGDFIIRITQLKPRDPCELILSLRVSDQNSPSAIRHVVIHRLKGKDGKIEWLTNQENRFNSLKELIDAYVSSKKPINPEIKTSQLIRPIARQSWEFLHENIILKDMLGEGQFGEVRAGEAIIDGKKIPVAVKIAKTIKDKKNIQQAKEKIKEMMHEARLMRYFDHENVVKIHGVAVCREPLMIIIEMVNGGCLSDVLESRKGNIDEDEKIENMSLGSARGLEYIHAQRIIHRDIAARNVLYTENRVAKISDFGMSRHGNFYEMSRGNRKVPLKWTAPESMVTYQYTPKTDVFSFSILLWEIFSDGEEPYKGMTSIEVKRMISCGERLKKPEGCPDVMFQIMGKCWEQNPDNRYSMSEVVKQIEDIIEHAYSEESEIHSRLISDTHSAEKISSKDDVDDLNEPSRSFISQTKRKRRKHHRRKRRQKKSRIHKKSAEIINERKKPKSRHRHMKSSHNEVMFQYSVLLFTVLYVLLESGRIIEMMQTVAVRGQLKCGEENVVNTRVALGIDIRFVDEQILAIARTNITGWFELKATIISADIIKPFFQIYVGQSSGIQCHQRYKQPIPHEFISKYGQPERWYNAGIVELQEICVKLPDETSCLNKHPSLI</sequence>
<keyword evidence="14" id="KW-0727">SH2 domain</keyword>
<evidence type="ECO:0000256" key="17">
    <source>
        <dbReference type="SAM" id="MobiDB-lite"/>
    </source>
</evidence>
<dbReference type="GO" id="GO:0005576">
    <property type="term" value="C:extracellular region"/>
    <property type="evidence" value="ECO:0007669"/>
    <property type="project" value="UniProtKB-SubCell"/>
</dbReference>
<evidence type="ECO:0000256" key="5">
    <source>
        <dbReference type="ARBA" id="ARBA00022679"/>
    </source>
</evidence>
<evidence type="ECO:0000313" key="22">
    <source>
        <dbReference type="WBParaSite" id="BPAG_0000815901-mRNA-1"/>
    </source>
</evidence>
<dbReference type="Gene3D" id="3.30.505.10">
    <property type="entry name" value="SH2 domain"/>
    <property type="match status" value="1"/>
</dbReference>
<evidence type="ECO:0000256" key="7">
    <source>
        <dbReference type="ARBA" id="ARBA00022741"/>
    </source>
</evidence>
<dbReference type="InterPro" id="IPR001245">
    <property type="entry name" value="Ser-Thr/Tyr_kinase_cat_dom"/>
</dbReference>
<dbReference type="InterPro" id="IPR000719">
    <property type="entry name" value="Prot_kinase_dom"/>
</dbReference>
<dbReference type="EMBL" id="UZAD01013131">
    <property type="protein sequence ID" value="VDN89307.1"/>
    <property type="molecule type" value="Genomic_DNA"/>
</dbReference>
<dbReference type="EC" id="2.7.10.2" evidence="16"/>
<evidence type="ECO:0000256" key="9">
    <source>
        <dbReference type="ARBA" id="ARBA00022840"/>
    </source>
</evidence>
<dbReference type="InterPro" id="IPR038479">
    <property type="entry name" value="Transthyretin-like_sf"/>
</dbReference>
<dbReference type="Gene3D" id="1.10.510.10">
    <property type="entry name" value="Transferase(Phosphotransferase) domain 1"/>
    <property type="match status" value="1"/>
</dbReference>
<reference evidence="20 21" key="2">
    <citation type="submission" date="2018-11" db="EMBL/GenBank/DDBJ databases">
        <authorList>
            <consortium name="Pathogen Informatics"/>
        </authorList>
    </citation>
    <scope>NUCLEOTIDE SEQUENCE [LARGE SCALE GENOMIC DNA]</scope>
</reference>
<evidence type="ECO:0000256" key="10">
    <source>
        <dbReference type="ARBA" id="ARBA00023136"/>
    </source>
</evidence>
<dbReference type="Gene3D" id="3.30.200.20">
    <property type="entry name" value="Phosphorylase Kinase, domain 1"/>
    <property type="match status" value="1"/>
</dbReference>
<feature type="compositionally biased region" description="Basic residues" evidence="17">
    <location>
        <begin position="453"/>
        <end position="474"/>
    </location>
</feature>
<dbReference type="InterPro" id="IPR017441">
    <property type="entry name" value="Protein_kinase_ATP_BS"/>
</dbReference>
<organism evidence="22">
    <name type="scientific">Brugia pahangi</name>
    <name type="common">Filarial nematode worm</name>
    <dbReference type="NCBI Taxonomy" id="6280"/>
    <lineage>
        <taxon>Eukaryota</taxon>
        <taxon>Metazoa</taxon>
        <taxon>Ecdysozoa</taxon>
        <taxon>Nematoda</taxon>
        <taxon>Chromadorea</taxon>
        <taxon>Rhabditida</taxon>
        <taxon>Spirurina</taxon>
        <taxon>Spiruromorpha</taxon>
        <taxon>Filarioidea</taxon>
        <taxon>Onchocercidae</taxon>
        <taxon>Brugia</taxon>
    </lineage>
</organism>
<feature type="compositionally biased region" description="Basic residues" evidence="17">
    <location>
        <begin position="484"/>
        <end position="494"/>
    </location>
</feature>
<dbReference type="SUPFAM" id="SSF55550">
    <property type="entry name" value="SH2 domain"/>
    <property type="match status" value="1"/>
</dbReference>
<dbReference type="GO" id="GO:0009986">
    <property type="term" value="C:cell surface"/>
    <property type="evidence" value="ECO:0007669"/>
    <property type="project" value="InterPro"/>
</dbReference>
<gene>
    <name evidence="20" type="ORF">BPAG_LOCUS8121</name>
</gene>
<feature type="domain" description="Protein kinase" evidence="19">
    <location>
        <begin position="144"/>
        <end position="414"/>
    </location>
</feature>
<dbReference type="PROSITE" id="PS50011">
    <property type="entry name" value="PROTEIN_KINASE_DOM"/>
    <property type="match status" value="1"/>
</dbReference>
<comment type="similarity">
    <text evidence="16">Belongs to the protein kinase superfamily. Tyr protein kinase family.</text>
</comment>
<keyword evidence="4" id="KW-0964">Secreted</keyword>
<evidence type="ECO:0000256" key="6">
    <source>
        <dbReference type="ARBA" id="ARBA00022729"/>
    </source>
</evidence>
<evidence type="ECO:0000256" key="15">
    <source>
        <dbReference type="PROSITE-ProRule" id="PRU10141"/>
    </source>
</evidence>
<dbReference type="WBParaSite" id="BPAG_0000815901-mRNA-1">
    <property type="protein sequence ID" value="BPAG_0000815901-mRNA-1"/>
    <property type="gene ID" value="BPAG_0000815901"/>
</dbReference>
<evidence type="ECO:0000259" key="18">
    <source>
        <dbReference type="PROSITE" id="PS50001"/>
    </source>
</evidence>